<comment type="caution">
    <text evidence="2">The sequence shown here is derived from an EMBL/GenBank/DDBJ whole genome shotgun (WGS) entry which is preliminary data.</text>
</comment>
<dbReference type="InterPro" id="IPR005901">
    <property type="entry name" value="GLPGLI"/>
</dbReference>
<feature type="chain" id="PRO_5045092456" evidence="1">
    <location>
        <begin position="21"/>
        <end position="298"/>
    </location>
</feature>
<organism evidence="2 3">
    <name type="scientific">Chryseobacterium kimseyorum</name>
    <dbReference type="NCBI Taxonomy" id="2984028"/>
    <lineage>
        <taxon>Bacteria</taxon>
        <taxon>Pseudomonadati</taxon>
        <taxon>Bacteroidota</taxon>
        <taxon>Flavobacteriia</taxon>
        <taxon>Flavobacteriales</taxon>
        <taxon>Weeksellaceae</taxon>
        <taxon>Chryseobacterium group</taxon>
        <taxon>Chryseobacterium</taxon>
    </lineage>
</organism>
<proteinExistence type="predicted"/>
<dbReference type="NCBIfam" id="TIGR01200">
    <property type="entry name" value="GLPGLI"/>
    <property type="match status" value="1"/>
</dbReference>
<dbReference type="Proteomes" id="UP001163731">
    <property type="component" value="Unassembled WGS sequence"/>
</dbReference>
<dbReference type="EMBL" id="JAPDHW010000008">
    <property type="protein sequence ID" value="MCW3169394.1"/>
    <property type="molecule type" value="Genomic_DNA"/>
</dbReference>
<evidence type="ECO:0000313" key="2">
    <source>
        <dbReference type="EMBL" id="MCW3169394.1"/>
    </source>
</evidence>
<dbReference type="Pfam" id="PF09697">
    <property type="entry name" value="Porph_ging"/>
    <property type="match status" value="1"/>
</dbReference>
<sequence>MMKHILSLILILLVSLNLSAQGNRFTYEYQFRIDSTKTDSLKKEFMNLDIFPTKSYFYGQAQYASDSAMNHSIIQQRKSTPNSISYSSTTDEWNVSYLIEKSYPSFKTNWFTNIEQTNMIVEETPVLQWNILPETQKIENYNCQKATANFGGRTWEAWFSQDLPFTDGPYKFQGLPGLIVKLEDKTKSHQFLLKGNKKLKAEDHSWDYILALQNEADNEFQGVKVNPAQYKKLFMSYKNDPAKDIKLDLANPNNSMTVTTESGAKLTSNPEIIKYFEESMAKKYKTVNNQLELNLHRK</sequence>
<dbReference type="RefSeq" id="WP_264750562.1">
    <property type="nucleotide sequence ID" value="NZ_JAPDHW010000008.1"/>
</dbReference>
<reference evidence="2" key="1">
    <citation type="submission" date="2022-10" db="EMBL/GenBank/DDBJ databases">
        <title>Chryseobacterium babae sp. nov. isolated from the gut of the beetle Oryctes rhinoceros, and Chryseobacterium kimseyorum sp. nov., isolated from a stick insect rearing cage.</title>
        <authorList>
            <person name="Shelomi M."/>
            <person name="Han C.-J."/>
            <person name="Chen W.-M."/>
            <person name="Chen H.-K."/>
            <person name="Liaw S.-J."/>
            <person name="Muhle E."/>
            <person name="Clermont D."/>
        </authorList>
    </citation>
    <scope>NUCLEOTIDE SEQUENCE</scope>
    <source>
        <strain evidence="2">09-1422</strain>
    </source>
</reference>
<feature type="signal peptide" evidence="1">
    <location>
        <begin position="1"/>
        <end position="20"/>
    </location>
</feature>
<name>A0ABT3I013_9FLAO</name>
<gene>
    <name evidence="2" type="ORF">OMO38_12775</name>
</gene>
<keyword evidence="3" id="KW-1185">Reference proteome</keyword>
<evidence type="ECO:0000256" key="1">
    <source>
        <dbReference type="SAM" id="SignalP"/>
    </source>
</evidence>
<accession>A0ABT3I013</accession>
<keyword evidence="1" id="KW-0732">Signal</keyword>
<evidence type="ECO:0000313" key="3">
    <source>
        <dbReference type="Proteomes" id="UP001163731"/>
    </source>
</evidence>
<protein>
    <submittedName>
        <fullName evidence="2">GLPGLI family protein</fullName>
    </submittedName>
</protein>